<keyword evidence="3" id="KW-1185">Reference proteome</keyword>
<evidence type="ECO:0000313" key="2">
    <source>
        <dbReference type="EMBL" id="PRY30605.1"/>
    </source>
</evidence>
<sequence length="124" mass="13290">MSMLKRLAAAAAATGAAIMMAVAAGGAPAQAATSADTYAWCEEGYVCIYGDTSWNRPPILKFYTYGAHNLNNVLGAKRIFNNQTGGALAQVCDGYNGTNCGVVVHPWTYWDLDFTPINSVRLYE</sequence>
<evidence type="ECO:0008006" key="4">
    <source>
        <dbReference type="Google" id="ProtNLM"/>
    </source>
</evidence>
<protein>
    <recommendedName>
        <fullName evidence="4">Peptidase inhibitor family I36</fullName>
    </recommendedName>
</protein>
<name>A0A2T0SB00_9ACTN</name>
<organism evidence="2 3">
    <name type="scientific">Pseudosporangium ferrugineum</name>
    <dbReference type="NCBI Taxonomy" id="439699"/>
    <lineage>
        <taxon>Bacteria</taxon>
        <taxon>Bacillati</taxon>
        <taxon>Actinomycetota</taxon>
        <taxon>Actinomycetes</taxon>
        <taxon>Micromonosporales</taxon>
        <taxon>Micromonosporaceae</taxon>
        <taxon>Pseudosporangium</taxon>
    </lineage>
</organism>
<feature type="signal peptide" evidence="1">
    <location>
        <begin position="1"/>
        <end position="31"/>
    </location>
</feature>
<gene>
    <name evidence="2" type="ORF">CLV70_104157</name>
</gene>
<keyword evidence="1" id="KW-0732">Signal</keyword>
<dbReference type="EMBL" id="PVZG01000004">
    <property type="protein sequence ID" value="PRY30605.1"/>
    <property type="molecule type" value="Genomic_DNA"/>
</dbReference>
<comment type="caution">
    <text evidence="2">The sequence shown here is derived from an EMBL/GenBank/DDBJ whole genome shotgun (WGS) entry which is preliminary data.</text>
</comment>
<evidence type="ECO:0000256" key="1">
    <source>
        <dbReference type="SAM" id="SignalP"/>
    </source>
</evidence>
<evidence type="ECO:0000313" key="3">
    <source>
        <dbReference type="Proteomes" id="UP000239209"/>
    </source>
</evidence>
<dbReference type="Proteomes" id="UP000239209">
    <property type="component" value="Unassembled WGS sequence"/>
</dbReference>
<proteinExistence type="predicted"/>
<feature type="chain" id="PRO_5015461231" description="Peptidase inhibitor family I36" evidence="1">
    <location>
        <begin position="32"/>
        <end position="124"/>
    </location>
</feature>
<reference evidence="2 3" key="1">
    <citation type="submission" date="2018-03" db="EMBL/GenBank/DDBJ databases">
        <title>Genomic Encyclopedia of Archaeal and Bacterial Type Strains, Phase II (KMG-II): from individual species to whole genera.</title>
        <authorList>
            <person name="Goeker M."/>
        </authorList>
    </citation>
    <scope>NUCLEOTIDE SEQUENCE [LARGE SCALE GENOMIC DNA]</scope>
    <source>
        <strain evidence="2 3">DSM 45348</strain>
    </source>
</reference>
<dbReference type="AlphaFoldDB" id="A0A2T0SB00"/>
<accession>A0A2T0SB00</accession>